<dbReference type="STRING" id="1162668.LFE_1650"/>
<dbReference type="HOGENOM" id="CLU_1684427_0_0_0"/>
<evidence type="ECO:0000313" key="2">
    <source>
        <dbReference type="EMBL" id="BAM07331.1"/>
    </source>
</evidence>
<reference evidence="2 3" key="1">
    <citation type="journal article" date="2012" name="J. Bacteriol.">
        <title>Complete Genome Sequence of Leptospirillum ferrooxidans Strain C2-3, Isolated from a Fresh Volcanic Ash Deposit on the Island of Miyake, Japan.</title>
        <authorList>
            <person name="Fujimura R."/>
            <person name="Sato Y."/>
            <person name="Nishizawa T."/>
            <person name="Oshima K."/>
            <person name="Kim S.-W."/>
            <person name="Hattori M."/>
            <person name="Kamijo T."/>
            <person name="Ohta H."/>
        </authorList>
    </citation>
    <scope>NUCLEOTIDE SEQUENCE [LARGE SCALE GENOMIC DNA]</scope>
    <source>
        <strain evidence="2 3">C2-3</strain>
    </source>
</reference>
<feature type="signal peptide" evidence="1">
    <location>
        <begin position="1"/>
        <end position="26"/>
    </location>
</feature>
<name>I0IPY2_LEPFC</name>
<proteinExistence type="predicted"/>
<dbReference type="KEGG" id="lfc:LFE_1650"/>
<reference evidence="3" key="2">
    <citation type="submission" date="2012-03" db="EMBL/GenBank/DDBJ databases">
        <title>The complete genome sequence of the pioneer microbe on fresh volcanic deposit, Leptospirillum ferrooxidans strain C2-3.</title>
        <authorList>
            <person name="Fujimura R."/>
            <person name="Sato Y."/>
            <person name="Nishizawa T."/>
            <person name="Nanba K."/>
            <person name="Oshima K."/>
            <person name="Hattori M."/>
            <person name="Kamijo T."/>
            <person name="Ohta H."/>
        </authorList>
    </citation>
    <scope>NUCLEOTIDE SEQUENCE [LARGE SCALE GENOMIC DNA]</scope>
    <source>
        <strain evidence="3">C2-3</strain>
    </source>
</reference>
<sequence>MTIMKKRLSLLAAFFILLTGPSLLQAKSPEPLSLRILNHHDHDKIHGNTIRLVLMPSPSPDHHHPIHLHAYVNGRMATMITINSPKKVITLHHLPKGKDVISFVQANPMTHKEMDNDMAGMDMSDEDMGDMGGGNQKTKGKNVDKSALQTLTVLVQ</sequence>
<dbReference type="EMBL" id="AP012342">
    <property type="protein sequence ID" value="BAM07331.1"/>
    <property type="molecule type" value="Genomic_DNA"/>
</dbReference>
<dbReference type="RefSeq" id="WP_014449816.1">
    <property type="nucleotide sequence ID" value="NC_017094.1"/>
</dbReference>
<organism evidence="2 3">
    <name type="scientific">Leptospirillum ferrooxidans (strain C2-3)</name>
    <dbReference type="NCBI Taxonomy" id="1162668"/>
    <lineage>
        <taxon>Bacteria</taxon>
        <taxon>Pseudomonadati</taxon>
        <taxon>Nitrospirota</taxon>
        <taxon>Nitrospiria</taxon>
        <taxon>Nitrospirales</taxon>
        <taxon>Nitrospiraceae</taxon>
        <taxon>Leptospirillum</taxon>
    </lineage>
</organism>
<dbReference type="PATRIC" id="fig|1162668.3.peg.1963"/>
<protein>
    <submittedName>
        <fullName evidence="2">Uncharacterized protein</fullName>
    </submittedName>
</protein>
<gene>
    <name evidence="2" type="ordered locus">LFE_1650</name>
</gene>
<accession>I0IPY2</accession>
<keyword evidence="3" id="KW-1185">Reference proteome</keyword>
<dbReference type="AlphaFoldDB" id="I0IPY2"/>
<evidence type="ECO:0000256" key="1">
    <source>
        <dbReference type="SAM" id="SignalP"/>
    </source>
</evidence>
<dbReference type="Proteomes" id="UP000007382">
    <property type="component" value="Chromosome"/>
</dbReference>
<evidence type="ECO:0000313" key="3">
    <source>
        <dbReference type="Proteomes" id="UP000007382"/>
    </source>
</evidence>
<feature type="chain" id="PRO_5003629400" evidence="1">
    <location>
        <begin position="27"/>
        <end position="156"/>
    </location>
</feature>
<keyword evidence="1" id="KW-0732">Signal</keyword>